<dbReference type="Proteomes" id="UP001276659">
    <property type="component" value="Unassembled WGS sequence"/>
</dbReference>
<sequence length="496" mass="58343">MPFTKDGREFEIKCVLTVVPKVDVEKFKGNREELAAAIDKYYSNQIWFDPKTKLRTSMVKHWGNDFAENARGIYFADDLRGIDKLHLLDDPCDFDWYHPKVLSERRIFIPSFKGIDWKSPEEAKRRARARTATSHALQNEEWNKSEFAWDADARSDVFGEIRHDPYLDMDKREYSAHLAETHPTLCTLTGKRTLVKRTPDATFALSTYKNDDRFPSHSYVFREDRLQRLLLHPKIGLIADPKWGHTNMVFPWAVYEAKGWSGDYKEARRQACAGAARYLKTLDHLARVPGPPSTSMRYQTETSLDFQVFAFTSFGSHWHVLVGCKHDRLPEQHAGVKGMSKTVTLFRSIWSGSISTDRKAWELLYLVDQIHHWAKTRFRDFVIQHLKPWHKYCDENYLFDWDTDDENSKAPQSRKRKRGLEDDREDLRLPKWCDLVEAPLRSKMLVKERESLRELLREREALRSRVGGVEEWETRLRIVKRTFPSDGRDDEVRFVN</sequence>
<keyword evidence="2" id="KW-1185">Reference proteome</keyword>
<gene>
    <name evidence="1" type="ORF">OEA41_009114</name>
</gene>
<organism evidence="1 2">
    <name type="scientific">Lepraria neglecta</name>
    <dbReference type="NCBI Taxonomy" id="209136"/>
    <lineage>
        <taxon>Eukaryota</taxon>
        <taxon>Fungi</taxon>
        <taxon>Dikarya</taxon>
        <taxon>Ascomycota</taxon>
        <taxon>Pezizomycotina</taxon>
        <taxon>Lecanoromycetes</taxon>
        <taxon>OSLEUM clade</taxon>
        <taxon>Lecanoromycetidae</taxon>
        <taxon>Lecanorales</taxon>
        <taxon>Lecanorineae</taxon>
        <taxon>Stereocaulaceae</taxon>
        <taxon>Lepraria</taxon>
    </lineage>
</organism>
<name>A0AAD9Z186_9LECA</name>
<comment type="caution">
    <text evidence="1">The sequence shown here is derived from an EMBL/GenBank/DDBJ whole genome shotgun (WGS) entry which is preliminary data.</text>
</comment>
<accession>A0AAD9Z186</accession>
<reference evidence="1" key="1">
    <citation type="submission" date="2022-11" db="EMBL/GenBank/DDBJ databases">
        <title>Chromosomal genome sequence assembly and mating type (MAT) locus characterization of the leprose asexual lichenized fungus Lepraria neglecta (Nyl.) Erichsen.</title>
        <authorList>
            <person name="Allen J.L."/>
            <person name="Pfeffer B."/>
        </authorList>
    </citation>
    <scope>NUCLEOTIDE SEQUENCE</scope>
    <source>
        <strain evidence="1">Allen 5258</strain>
    </source>
</reference>
<protein>
    <submittedName>
        <fullName evidence="1">Uncharacterized protein</fullName>
    </submittedName>
</protein>
<evidence type="ECO:0000313" key="2">
    <source>
        <dbReference type="Proteomes" id="UP001276659"/>
    </source>
</evidence>
<proteinExistence type="predicted"/>
<dbReference type="AlphaFoldDB" id="A0AAD9Z186"/>
<evidence type="ECO:0000313" key="1">
    <source>
        <dbReference type="EMBL" id="KAK3169730.1"/>
    </source>
</evidence>
<dbReference type="EMBL" id="JASNWA010000009">
    <property type="protein sequence ID" value="KAK3169730.1"/>
    <property type="molecule type" value="Genomic_DNA"/>
</dbReference>